<dbReference type="Gene3D" id="3.20.20.300">
    <property type="entry name" value="Glycoside hydrolase, family 3, N-terminal domain"/>
    <property type="match status" value="2"/>
</dbReference>
<evidence type="ECO:0000256" key="6">
    <source>
        <dbReference type="ARBA" id="ARBA00022525"/>
    </source>
</evidence>
<keyword evidence="9" id="KW-0136">Cellulose degradation</keyword>
<dbReference type="AlphaFoldDB" id="A0A5M9J5F6"/>
<evidence type="ECO:0000256" key="4">
    <source>
        <dbReference type="ARBA" id="ARBA00005336"/>
    </source>
</evidence>
<keyword evidence="12" id="KW-0326">Glycosidase</keyword>
<dbReference type="FunFam" id="3.40.50.1700:FF:000003">
    <property type="entry name" value="Probable beta-glucosidase"/>
    <property type="match status" value="1"/>
</dbReference>
<dbReference type="PROSITE" id="PS00562">
    <property type="entry name" value="CBM1_1"/>
    <property type="match status" value="1"/>
</dbReference>
<keyword evidence="6" id="KW-0964">Secreted</keyword>
<sequence>MQILSLLLVALATPIRAAAGDGDWVAAYTKARTTLAKLTNANKVTLVTGTGWEKGPCVGNTAAISSIGWPAFCLQDGPLGVRFAQQVTAFPAGITTGSTWDTELMYARGGGRNWEGFSNDPYLSGVAMANTVEGMQAAGVQACAKHYLGNEQELNRETLSTNIADRVNHELYLWPFAEAVKANVTSIGQHSTRQWVVRTQAWICQCQEIISETIISYGELLFSMPLLPAQCPRLVLDDMALRILAAWYLLGQDTNYPVVTGWSSWNGGVGGQDAIVNPAGANSCTDRGCDTGTLAMGWGSGTCDFPYLTAPYDAIKLQAAVDGTTLTISNTDSTSTGASVASAAATAIVFINSDAGEGYITVEGVAGDRINLDPWHSGNALVAAVAAANRNTIVVIHSVGSLILESILALPNVIAIVWAGIPGQESGNALVDILYGSVSPSGKLPYTIAKTQSDYGANIASGDDSFTEGLFIDYRHFDQSSIAPRYEFGFGLSYTTFAYSSLVISSISTNPGSSTLIPGGKSNLYDIITTVSTIITNNGTVTAAETASRFQEGQFGAAASSTLSFSLRRKDLSYWDTTSQSWLLPAGTFTVYLGASSRDIRLTGTISNTGGAVPSTSSGSTPSSSTNLPSTSTSSTTIATTATTTSTISAPAAQQTLYGQCGGIGYTGPTVCASGTCIYGNAYYSQCLP</sequence>
<feature type="region of interest" description="Disordered" evidence="14">
    <location>
        <begin position="607"/>
        <end position="636"/>
    </location>
</feature>
<dbReference type="InterPro" id="IPR000254">
    <property type="entry name" value="CBD"/>
</dbReference>
<keyword evidence="13" id="KW-0624">Polysaccharide degradation</keyword>
<dbReference type="InterPro" id="IPR036881">
    <property type="entry name" value="Glyco_hydro_3_C_sf"/>
</dbReference>
<evidence type="ECO:0000256" key="7">
    <source>
        <dbReference type="ARBA" id="ARBA00022729"/>
    </source>
</evidence>
<dbReference type="GO" id="GO:0008422">
    <property type="term" value="F:beta-glucosidase activity"/>
    <property type="evidence" value="ECO:0007669"/>
    <property type="project" value="UniProtKB-EC"/>
</dbReference>
<dbReference type="PANTHER" id="PTHR42715:SF28">
    <property type="entry name" value="BETA-GLUCOSIDASE L-RELATED"/>
    <property type="match status" value="1"/>
</dbReference>
<gene>
    <name evidence="17" type="ORF">EYC84_011526</name>
</gene>
<comment type="pathway">
    <text evidence="3">Glycan metabolism; cellulose degradation.</text>
</comment>
<feature type="signal peptide" evidence="15">
    <location>
        <begin position="1"/>
        <end position="19"/>
    </location>
</feature>
<dbReference type="GO" id="GO:0030245">
    <property type="term" value="P:cellulose catabolic process"/>
    <property type="evidence" value="ECO:0007669"/>
    <property type="project" value="UniProtKB-KW"/>
</dbReference>
<dbReference type="Pfam" id="PF01915">
    <property type="entry name" value="Glyco_hydro_3_C"/>
    <property type="match status" value="1"/>
</dbReference>
<keyword evidence="11" id="KW-0119">Carbohydrate metabolism</keyword>
<dbReference type="InterPro" id="IPR002772">
    <property type="entry name" value="Glyco_hydro_3_C"/>
</dbReference>
<evidence type="ECO:0000256" key="9">
    <source>
        <dbReference type="ARBA" id="ARBA00023001"/>
    </source>
</evidence>
<dbReference type="InterPro" id="IPR050288">
    <property type="entry name" value="Cellulose_deg_GH3"/>
</dbReference>
<dbReference type="SUPFAM" id="SSF52279">
    <property type="entry name" value="Beta-D-glucan exohydrolase, C-terminal domain"/>
    <property type="match status" value="1"/>
</dbReference>
<dbReference type="EMBL" id="VICG01000015">
    <property type="protein sequence ID" value="KAA8564614.1"/>
    <property type="molecule type" value="Genomic_DNA"/>
</dbReference>
<dbReference type="InterPro" id="IPR035971">
    <property type="entry name" value="CBD_sf"/>
</dbReference>
<name>A0A5M9J5F6_MONFR</name>
<evidence type="ECO:0000313" key="17">
    <source>
        <dbReference type="EMBL" id="KAA8564614.1"/>
    </source>
</evidence>
<proteinExistence type="inferred from homology"/>
<comment type="subcellular location">
    <subcellularLocation>
        <location evidence="2">Secreted</location>
    </subcellularLocation>
</comment>
<dbReference type="VEuPathDB" id="FungiDB:MFRU_013g01710"/>
<comment type="similarity">
    <text evidence="4">Belongs to the glycosyl hydrolase 3 family.</text>
</comment>
<keyword evidence="18" id="KW-1185">Reference proteome</keyword>
<dbReference type="InterPro" id="IPR017853">
    <property type="entry name" value="GH"/>
</dbReference>
<evidence type="ECO:0000256" key="10">
    <source>
        <dbReference type="ARBA" id="ARBA00023180"/>
    </source>
</evidence>
<evidence type="ECO:0000256" key="12">
    <source>
        <dbReference type="ARBA" id="ARBA00023295"/>
    </source>
</evidence>
<keyword evidence="7 15" id="KW-0732">Signal</keyword>
<dbReference type="Pfam" id="PF14310">
    <property type="entry name" value="Fn3-like"/>
    <property type="match status" value="1"/>
</dbReference>
<evidence type="ECO:0000256" key="11">
    <source>
        <dbReference type="ARBA" id="ARBA00023277"/>
    </source>
</evidence>
<evidence type="ECO:0000256" key="1">
    <source>
        <dbReference type="ARBA" id="ARBA00000448"/>
    </source>
</evidence>
<reference evidence="17 18" key="1">
    <citation type="submission" date="2019-06" db="EMBL/GenBank/DDBJ databases">
        <title>Genome Sequence of the Brown Rot Fungal Pathogen Monilinia fructicola.</title>
        <authorList>
            <person name="De Miccolis Angelini R.M."/>
            <person name="Landi L."/>
            <person name="Abate D."/>
            <person name="Pollastro S."/>
            <person name="Romanazzi G."/>
            <person name="Faretra F."/>
        </authorList>
    </citation>
    <scope>NUCLEOTIDE SEQUENCE [LARGE SCALE GENOMIC DNA]</scope>
    <source>
        <strain evidence="17 18">Mfrc123</strain>
    </source>
</reference>
<feature type="compositionally biased region" description="Low complexity" evidence="14">
    <location>
        <begin position="614"/>
        <end position="636"/>
    </location>
</feature>
<evidence type="ECO:0000256" key="13">
    <source>
        <dbReference type="ARBA" id="ARBA00023326"/>
    </source>
</evidence>
<accession>A0A5M9J5F6</accession>
<dbReference type="PANTHER" id="PTHR42715">
    <property type="entry name" value="BETA-GLUCOSIDASE"/>
    <property type="match status" value="1"/>
</dbReference>
<dbReference type="InterPro" id="IPR013783">
    <property type="entry name" value="Ig-like_fold"/>
</dbReference>
<protein>
    <recommendedName>
        <fullName evidence="5">beta-glucosidase</fullName>
        <ecNumber evidence="5">3.2.1.21</ecNumber>
    </recommendedName>
</protein>
<dbReference type="GO" id="GO:0005576">
    <property type="term" value="C:extracellular region"/>
    <property type="evidence" value="ECO:0007669"/>
    <property type="project" value="UniProtKB-SubCell"/>
</dbReference>
<dbReference type="EC" id="3.2.1.21" evidence="5"/>
<dbReference type="Proteomes" id="UP000322873">
    <property type="component" value="Unassembled WGS sequence"/>
</dbReference>
<dbReference type="InterPro" id="IPR026891">
    <property type="entry name" value="Fn3-like"/>
</dbReference>
<dbReference type="InterPro" id="IPR001764">
    <property type="entry name" value="Glyco_hydro_3_N"/>
</dbReference>
<dbReference type="Gene3D" id="3.40.50.1700">
    <property type="entry name" value="Glycoside hydrolase family 3 C-terminal domain"/>
    <property type="match status" value="1"/>
</dbReference>
<comment type="catalytic activity">
    <reaction evidence="1">
        <text>Hydrolysis of terminal, non-reducing beta-D-glucosyl residues with release of beta-D-glucose.</text>
        <dbReference type="EC" id="3.2.1.21"/>
    </reaction>
</comment>
<evidence type="ECO:0000256" key="2">
    <source>
        <dbReference type="ARBA" id="ARBA00004613"/>
    </source>
</evidence>
<feature type="chain" id="PRO_5024367368" description="beta-glucosidase" evidence="15">
    <location>
        <begin position="20"/>
        <end position="689"/>
    </location>
</feature>
<dbReference type="Pfam" id="PF00734">
    <property type="entry name" value="CBM_1"/>
    <property type="match status" value="1"/>
</dbReference>
<evidence type="ECO:0000256" key="14">
    <source>
        <dbReference type="SAM" id="MobiDB-lite"/>
    </source>
</evidence>
<keyword evidence="8" id="KW-0378">Hydrolase</keyword>
<evidence type="ECO:0000259" key="16">
    <source>
        <dbReference type="PROSITE" id="PS51164"/>
    </source>
</evidence>
<evidence type="ECO:0000256" key="8">
    <source>
        <dbReference type="ARBA" id="ARBA00022801"/>
    </source>
</evidence>
<dbReference type="SUPFAM" id="SSF57180">
    <property type="entry name" value="Cellulose-binding domain"/>
    <property type="match status" value="1"/>
</dbReference>
<feature type="domain" description="CBM1" evidence="16">
    <location>
        <begin position="653"/>
        <end position="688"/>
    </location>
</feature>
<dbReference type="GO" id="GO:0030248">
    <property type="term" value="F:cellulose binding"/>
    <property type="evidence" value="ECO:0007669"/>
    <property type="project" value="InterPro"/>
</dbReference>
<comment type="caution">
    <text evidence="17">The sequence shown here is derived from an EMBL/GenBank/DDBJ whole genome shotgun (WGS) entry which is preliminary data.</text>
</comment>
<dbReference type="PROSITE" id="PS51164">
    <property type="entry name" value="CBM1_2"/>
    <property type="match status" value="1"/>
</dbReference>
<evidence type="ECO:0000256" key="5">
    <source>
        <dbReference type="ARBA" id="ARBA00012744"/>
    </source>
</evidence>
<dbReference type="InterPro" id="IPR036962">
    <property type="entry name" value="Glyco_hydro_3_N_sf"/>
</dbReference>
<evidence type="ECO:0000313" key="18">
    <source>
        <dbReference type="Proteomes" id="UP000322873"/>
    </source>
</evidence>
<dbReference type="SUPFAM" id="SSF51445">
    <property type="entry name" value="(Trans)glycosidases"/>
    <property type="match status" value="1"/>
</dbReference>
<dbReference type="Pfam" id="PF00933">
    <property type="entry name" value="Glyco_hydro_3"/>
    <property type="match status" value="1"/>
</dbReference>
<dbReference type="Gene3D" id="2.60.40.10">
    <property type="entry name" value="Immunoglobulins"/>
    <property type="match status" value="1"/>
</dbReference>
<keyword evidence="10" id="KW-0325">Glycoprotein</keyword>
<dbReference type="SMART" id="SM00236">
    <property type="entry name" value="fCBD"/>
    <property type="match status" value="1"/>
</dbReference>
<evidence type="ECO:0000256" key="3">
    <source>
        <dbReference type="ARBA" id="ARBA00004987"/>
    </source>
</evidence>
<organism evidence="17 18">
    <name type="scientific">Monilinia fructicola</name>
    <name type="common">Brown rot fungus</name>
    <name type="synonym">Ciboria fructicola</name>
    <dbReference type="NCBI Taxonomy" id="38448"/>
    <lineage>
        <taxon>Eukaryota</taxon>
        <taxon>Fungi</taxon>
        <taxon>Dikarya</taxon>
        <taxon>Ascomycota</taxon>
        <taxon>Pezizomycotina</taxon>
        <taxon>Leotiomycetes</taxon>
        <taxon>Helotiales</taxon>
        <taxon>Sclerotiniaceae</taxon>
        <taxon>Monilinia</taxon>
    </lineage>
</organism>
<dbReference type="PRINTS" id="PR00133">
    <property type="entry name" value="GLHYDRLASE3"/>
</dbReference>
<evidence type="ECO:0000256" key="15">
    <source>
        <dbReference type="SAM" id="SignalP"/>
    </source>
</evidence>